<feature type="domain" description="DinB-like" evidence="1">
    <location>
        <begin position="17"/>
        <end position="151"/>
    </location>
</feature>
<accession>W0RC38</accession>
<sequence>MADDATWRAAVARPLAWREAHATFDDAVAGLSSELRGRRVDGFPHSAWELVEHVRITQRDILDFCRDAHYHEPHWPDDYWPKDAAPPSDEAWERSLADYRADRAALEALAVDTSRVPDLHATIPPPRGTGQTYLREVLLVADHTSYHVGQLVMLRRLLGAWPAA</sequence>
<dbReference type="Gene3D" id="1.20.120.450">
    <property type="entry name" value="dinb family like domain"/>
    <property type="match status" value="1"/>
</dbReference>
<reference evidence="2 3" key="1">
    <citation type="journal article" date="2014" name="Genome Announc.">
        <title>Genome Sequence and Methylome of Soil Bacterium Gemmatirosa kalamazoonensis KBS708T, a Member of the Rarely Cultivated Gemmatimonadetes Phylum.</title>
        <authorList>
            <person name="Debruyn J.M."/>
            <person name="Radosevich M."/>
            <person name="Wommack K.E."/>
            <person name="Polson S.W."/>
            <person name="Hauser L.J."/>
            <person name="Fawaz M.N."/>
            <person name="Korlach J."/>
            <person name="Tsai Y.C."/>
        </authorList>
    </citation>
    <scope>NUCLEOTIDE SEQUENCE [LARGE SCALE GENOMIC DNA]</scope>
    <source>
        <strain evidence="2 3">KBS708</strain>
    </source>
</reference>
<dbReference type="SUPFAM" id="SSF109854">
    <property type="entry name" value="DinB/YfiT-like putative metalloenzymes"/>
    <property type="match status" value="1"/>
</dbReference>
<keyword evidence="3" id="KW-1185">Reference proteome</keyword>
<dbReference type="Pfam" id="PF12867">
    <property type="entry name" value="DinB_2"/>
    <property type="match status" value="1"/>
</dbReference>
<evidence type="ECO:0000259" key="1">
    <source>
        <dbReference type="Pfam" id="PF12867"/>
    </source>
</evidence>
<organism evidence="2 3">
    <name type="scientific">Gemmatirosa kalamazoonensis</name>
    <dbReference type="NCBI Taxonomy" id="861299"/>
    <lineage>
        <taxon>Bacteria</taxon>
        <taxon>Pseudomonadati</taxon>
        <taxon>Gemmatimonadota</taxon>
        <taxon>Gemmatimonadia</taxon>
        <taxon>Gemmatimonadales</taxon>
        <taxon>Gemmatimonadaceae</taxon>
        <taxon>Gemmatirosa</taxon>
    </lineage>
</organism>
<dbReference type="InterPro" id="IPR024775">
    <property type="entry name" value="DinB-like"/>
</dbReference>
<dbReference type="Proteomes" id="UP000019151">
    <property type="component" value="Chromosome"/>
</dbReference>
<dbReference type="RefSeq" id="WP_025409888.1">
    <property type="nucleotide sequence ID" value="NZ_CP007128.1"/>
</dbReference>
<gene>
    <name evidence="2" type="ORF">J421_0809</name>
</gene>
<evidence type="ECO:0000313" key="3">
    <source>
        <dbReference type="Proteomes" id="UP000019151"/>
    </source>
</evidence>
<dbReference type="KEGG" id="gba:J421_0809"/>
<dbReference type="STRING" id="861299.J421_0809"/>
<protein>
    <submittedName>
        <fullName evidence="2">DinB-like domain protein</fullName>
    </submittedName>
</protein>
<evidence type="ECO:0000313" key="2">
    <source>
        <dbReference type="EMBL" id="AHG88346.1"/>
    </source>
</evidence>
<dbReference type="HOGENOM" id="CLU_107587_2_0_0"/>
<dbReference type="OrthoDB" id="9798830at2"/>
<name>W0RC38_9BACT</name>
<proteinExistence type="predicted"/>
<dbReference type="InParanoid" id="W0RC38"/>
<dbReference type="EMBL" id="CP007128">
    <property type="protein sequence ID" value="AHG88346.1"/>
    <property type="molecule type" value="Genomic_DNA"/>
</dbReference>
<dbReference type="AlphaFoldDB" id="W0RC38"/>
<dbReference type="eggNOG" id="COG2318">
    <property type="taxonomic scope" value="Bacteria"/>
</dbReference>
<dbReference type="InterPro" id="IPR034660">
    <property type="entry name" value="DinB/YfiT-like"/>
</dbReference>